<proteinExistence type="predicted"/>
<dbReference type="EMBL" id="FOIR01000001">
    <property type="protein sequence ID" value="SEW00017.1"/>
    <property type="molecule type" value="Genomic_DNA"/>
</dbReference>
<dbReference type="GeneID" id="99985887"/>
<keyword evidence="1" id="KW-0732">Signal</keyword>
<dbReference type="OrthoDB" id="1118849at2"/>
<dbReference type="PANTHER" id="PTHR34387">
    <property type="entry name" value="SLR1258 PROTEIN"/>
    <property type="match status" value="1"/>
</dbReference>
<gene>
    <name evidence="2" type="ORF">SAMN05216290_1155</name>
</gene>
<evidence type="ECO:0000256" key="1">
    <source>
        <dbReference type="SAM" id="SignalP"/>
    </source>
</evidence>
<sequence>MKKYILTLVLALFAFATQAQSGKNFLDQSYIEVTGVAFKEVTPDEIYLNVRIDEKDNKGKESLEQLERKMLKKLESLGINLDDQVTLNDLASNFQFYFLKRTDVFATKAYTVKVSTGKKAGEVIGELAELGISNVTLDRVEYSDEETLKMEVKALAVKNAKTKAAALAGALDQQVGKAIHIQEFDSPRMYRADAMEIKVRGVGGLNKQEAPEIAFDKIRVDATVQVKFLMD</sequence>
<organism evidence="2 3">
    <name type="scientific">Roseivirga pacifica</name>
    <dbReference type="NCBI Taxonomy" id="1267423"/>
    <lineage>
        <taxon>Bacteria</taxon>
        <taxon>Pseudomonadati</taxon>
        <taxon>Bacteroidota</taxon>
        <taxon>Cytophagia</taxon>
        <taxon>Cytophagales</taxon>
        <taxon>Roseivirgaceae</taxon>
        <taxon>Roseivirga</taxon>
    </lineage>
</organism>
<dbReference type="Pfam" id="PF04402">
    <property type="entry name" value="SIMPL"/>
    <property type="match status" value="1"/>
</dbReference>
<reference evidence="3" key="1">
    <citation type="submission" date="2016-10" db="EMBL/GenBank/DDBJ databases">
        <authorList>
            <person name="Varghese N."/>
            <person name="Submissions S."/>
        </authorList>
    </citation>
    <scope>NUCLEOTIDE SEQUENCE [LARGE SCALE GENOMIC DNA]</scope>
    <source>
        <strain evidence="3">CGMCC 1.12402</strain>
    </source>
</reference>
<dbReference type="InterPro" id="IPR052022">
    <property type="entry name" value="26kDa_periplasmic_antigen"/>
</dbReference>
<evidence type="ECO:0008006" key="4">
    <source>
        <dbReference type="Google" id="ProtNLM"/>
    </source>
</evidence>
<dbReference type="Gene3D" id="3.30.70.2970">
    <property type="entry name" value="Protein of unknown function (DUF541), domain 2"/>
    <property type="match status" value="1"/>
</dbReference>
<keyword evidence="3" id="KW-1185">Reference proteome</keyword>
<dbReference type="PANTHER" id="PTHR34387:SF2">
    <property type="entry name" value="SLR1258 PROTEIN"/>
    <property type="match status" value="1"/>
</dbReference>
<dbReference type="InterPro" id="IPR007497">
    <property type="entry name" value="SIMPL/DUF541"/>
</dbReference>
<feature type="signal peptide" evidence="1">
    <location>
        <begin position="1"/>
        <end position="19"/>
    </location>
</feature>
<dbReference type="AlphaFoldDB" id="A0A1I0NG34"/>
<name>A0A1I0NG34_9BACT</name>
<evidence type="ECO:0000313" key="2">
    <source>
        <dbReference type="EMBL" id="SEW00017.1"/>
    </source>
</evidence>
<dbReference type="STRING" id="1267423.SAMN05216290_1155"/>
<accession>A0A1I0NG34</accession>
<dbReference type="RefSeq" id="WP_090257559.1">
    <property type="nucleotide sequence ID" value="NZ_FOIR01000001.1"/>
</dbReference>
<evidence type="ECO:0000313" key="3">
    <source>
        <dbReference type="Proteomes" id="UP000199437"/>
    </source>
</evidence>
<dbReference type="Gene3D" id="3.30.110.170">
    <property type="entry name" value="Protein of unknown function (DUF541), domain 1"/>
    <property type="match status" value="1"/>
</dbReference>
<dbReference type="GO" id="GO:0006974">
    <property type="term" value="P:DNA damage response"/>
    <property type="evidence" value="ECO:0007669"/>
    <property type="project" value="TreeGrafter"/>
</dbReference>
<dbReference type="Proteomes" id="UP000199437">
    <property type="component" value="Unassembled WGS sequence"/>
</dbReference>
<protein>
    <recommendedName>
        <fullName evidence="4">SIMPL domain-containing protein</fullName>
    </recommendedName>
</protein>
<feature type="chain" id="PRO_5011435094" description="SIMPL domain-containing protein" evidence="1">
    <location>
        <begin position="20"/>
        <end position="231"/>
    </location>
</feature>